<feature type="chain" id="PRO_5046337656" evidence="1">
    <location>
        <begin position="19"/>
        <end position="74"/>
    </location>
</feature>
<feature type="signal peptide" evidence="1">
    <location>
        <begin position="1"/>
        <end position="18"/>
    </location>
</feature>
<accession>A0ABN7T0Z2</accession>
<evidence type="ECO:0000313" key="2">
    <source>
        <dbReference type="EMBL" id="CAG5108573.1"/>
    </source>
</evidence>
<protein>
    <submittedName>
        <fullName evidence="2">Oidioi.mRNA.OKI2018_I69.chr1.g3859.t1.cds</fullName>
    </submittedName>
</protein>
<evidence type="ECO:0000313" key="3">
    <source>
        <dbReference type="Proteomes" id="UP001158576"/>
    </source>
</evidence>
<proteinExistence type="predicted"/>
<dbReference type="Proteomes" id="UP001158576">
    <property type="component" value="Chromosome 1"/>
</dbReference>
<name>A0ABN7T0Z2_OIKDI</name>
<evidence type="ECO:0000256" key="1">
    <source>
        <dbReference type="SAM" id="SignalP"/>
    </source>
</evidence>
<keyword evidence="3" id="KW-1185">Reference proteome</keyword>
<sequence length="74" mass="8711">MRGFFVLFNLIYLGNCSAIFDRATSGHFEPAHQKRRALTDLIMNPWMEEHLLETSHNHHSSIRQLEDFFSTLFS</sequence>
<dbReference type="EMBL" id="OU015566">
    <property type="protein sequence ID" value="CAG5108573.1"/>
    <property type="molecule type" value="Genomic_DNA"/>
</dbReference>
<reference evidence="2 3" key="1">
    <citation type="submission" date="2021-04" db="EMBL/GenBank/DDBJ databases">
        <authorList>
            <person name="Bliznina A."/>
        </authorList>
    </citation>
    <scope>NUCLEOTIDE SEQUENCE [LARGE SCALE GENOMIC DNA]</scope>
</reference>
<gene>
    <name evidence="2" type="ORF">OKIOD_LOCUS12624</name>
</gene>
<organism evidence="2 3">
    <name type="scientific">Oikopleura dioica</name>
    <name type="common">Tunicate</name>
    <dbReference type="NCBI Taxonomy" id="34765"/>
    <lineage>
        <taxon>Eukaryota</taxon>
        <taxon>Metazoa</taxon>
        <taxon>Chordata</taxon>
        <taxon>Tunicata</taxon>
        <taxon>Appendicularia</taxon>
        <taxon>Copelata</taxon>
        <taxon>Oikopleuridae</taxon>
        <taxon>Oikopleura</taxon>
    </lineage>
</organism>
<keyword evidence="1" id="KW-0732">Signal</keyword>